<accession>A0A9X2J1G5</accession>
<dbReference type="CDD" id="cd06257">
    <property type="entry name" value="DnaJ"/>
    <property type="match status" value="1"/>
</dbReference>
<keyword evidence="1" id="KW-1133">Transmembrane helix</keyword>
<dbReference type="Pfam" id="PF00226">
    <property type="entry name" value="DnaJ"/>
    <property type="match status" value="1"/>
</dbReference>
<feature type="domain" description="J" evidence="2">
    <location>
        <begin position="4"/>
        <end position="66"/>
    </location>
</feature>
<keyword evidence="1" id="KW-0472">Membrane</keyword>
<dbReference type="RefSeq" id="WP_252115503.1">
    <property type="nucleotide sequence ID" value="NZ_JAMSHT010000001.1"/>
</dbReference>
<evidence type="ECO:0000313" key="3">
    <source>
        <dbReference type="EMBL" id="MCM8556704.1"/>
    </source>
</evidence>
<dbReference type="Gene3D" id="1.10.287.110">
    <property type="entry name" value="DnaJ domain"/>
    <property type="match status" value="1"/>
</dbReference>
<reference evidence="3" key="1">
    <citation type="submission" date="2022-06" db="EMBL/GenBank/DDBJ databases">
        <title>Sphingomicrobium sedimins sp. nov., a marine bacterium isolated from tidal flat.</title>
        <authorList>
            <person name="Kim C.-H."/>
            <person name="Yoo Y."/>
            <person name="Kim J.-J."/>
        </authorList>
    </citation>
    <scope>NUCLEOTIDE SEQUENCE</scope>
    <source>
        <strain evidence="3">GRR-S6-50</strain>
    </source>
</reference>
<keyword evidence="4" id="KW-1185">Reference proteome</keyword>
<organism evidence="3 4">
    <name type="scientific">Sphingomicrobium sediminis</name>
    <dbReference type="NCBI Taxonomy" id="2950949"/>
    <lineage>
        <taxon>Bacteria</taxon>
        <taxon>Pseudomonadati</taxon>
        <taxon>Pseudomonadota</taxon>
        <taxon>Alphaproteobacteria</taxon>
        <taxon>Sphingomonadales</taxon>
        <taxon>Sphingomonadaceae</taxon>
        <taxon>Sphingomicrobium</taxon>
    </lineage>
</organism>
<dbReference type="InterPro" id="IPR001623">
    <property type="entry name" value="DnaJ_domain"/>
</dbReference>
<evidence type="ECO:0000259" key="2">
    <source>
        <dbReference type="PROSITE" id="PS50076"/>
    </source>
</evidence>
<dbReference type="PANTHER" id="PTHR44240:SF10">
    <property type="entry name" value="J DOMAIN-CONTAINING PROTEIN"/>
    <property type="match status" value="1"/>
</dbReference>
<keyword evidence="1" id="KW-0812">Transmembrane</keyword>
<dbReference type="InterPro" id="IPR036869">
    <property type="entry name" value="J_dom_sf"/>
</dbReference>
<dbReference type="PANTHER" id="PTHR44240">
    <property type="entry name" value="DNAJ DOMAIN (PROKARYOTIC HEAT SHOCK PROTEIN)-RELATED"/>
    <property type="match status" value="1"/>
</dbReference>
<dbReference type="SMART" id="SM00271">
    <property type="entry name" value="DnaJ"/>
    <property type="match status" value="1"/>
</dbReference>
<dbReference type="PROSITE" id="PS50076">
    <property type="entry name" value="DNAJ_2"/>
    <property type="match status" value="1"/>
</dbReference>
<dbReference type="PRINTS" id="PR00625">
    <property type="entry name" value="JDOMAIN"/>
</dbReference>
<comment type="caution">
    <text evidence="3">The sequence shown here is derived from an EMBL/GenBank/DDBJ whole genome shotgun (WGS) entry which is preliminary data.</text>
</comment>
<dbReference type="EMBL" id="JAMSHT010000001">
    <property type="protein sequence ID" value="MCM8556704.1"/>
    <property type="molecule type" value="Genomic_DNA"/>
</dbReference>
<dbReference type="AlphaFoldDB" id="A0A9X2J1G5"/>
<dbReference type="SUPFAM" id="SSF46565">
    <property type="entry name" value="Chaperone J-domain"/>
    <property type="match status" value="1"/>
</dbReference>
<sequence>MIRSHYALLGVEEGADADAIRHAYRQRMRSNHPDVTRNIGDMAYQLNEAYAVLSDPAKRAVYDKELERLRQRRSIRQVRPREAGEPRHEGVVNTATRFYRRPPSIVWILLLALTLNLVIIYGIMMNG</sequence>
<evidence type="ECO:0000313" key="4">
    <source>
        <dbReference type="Proteomes" id="UP001155128"/>
    </source>
</evidence>
<feature type="transmembrane region" description="Helical" evidence="1">
    <location>
        <begin position="105"/>
        <end position="124"/>
    </location>
</feature>
<evidence type="ECO:0000256" key="1">
    <source>
        <dbReference type="SAM" id="Phobius"/>
    </source>
</evidence>
<name>A0A9X2J1G5_9SPHN</name>
<dbReference type="InterPro" id="IPR052276">
    <property type="entry name" value="Diphthamide-biosynth_chaperone"/>
</dbReference>
<gene>
    <name evidence="3" type="ORF">NDO55_02570</name>
</gene>
<dbReference type="Proteomes" id="UP001155128">
    <property type="component" value="Unassembled WGS sequence"/>
</dbReference>
<proteinExistence type="predicted"/>
<protein>
    <submittedName>
        <fullName evidence="3">J domain-containing protein</fullName>
    </submittedName>
</protein>